<gene>
    <name evidence="16" type="ORF">PVL29_021388</name>
</gene>
<dbReference type="InterPro" id="IPR001611">
    <property type="entry name" value="Leu-rich_rpt"/>
</dbReference>
<evidence type="ECO:0000313" key="16">
    <source>
        <dbReference type="EMBL" id="KAJ9679439.1"/>
    </source>
</evidence>
<evidence type="ECO:0000256" key="13">
    <source>
        <dbReference type="SAM" id="SignalP"/>
    </source>
</evidence>
<evidence type="ECO:0000256" key="10">
    <source>
        <dbReference type="ARBA" id="ARBA00023170"/>
    </source>
</evidence>
<evidence type="ECO:0000313" key="17">
    <source>
        <dbReference type="Proteomes" id="UP001168098"/>
    </source>
</evidence>
<feature type="chain" id="PRO_5041277363" description="Leucine-rich repeat-containing N-terminal plant-type domain-containing protein" evidence="13">
    <location>
        <begin position="22"/>
        <end position="723"/>
    </location>
</feature>
<dbReference type="InterPro" id="IPR046956">
    <property type="entry name" value="RLP23-like"/>
</dbReference>
<keyword evidence="5 12" id="KW-0812">Transmembrane</keyword>
<keyword evidence="10" id="KW-0675">Receptor</keyword>
<dbReference type="PANTHER" id="PTHR48063">
    <property type="entry name" value="LRR RECEPTOR-LIKE KINASE"/>
    <property type="match status" value="1"/>
</dbReference>
<feature type="transmembrane region" description="Helical" evidence="12">
    <location>
        <begin position="657"/>
        <end position="679"/>
    </location>
</feature>
<dbReference type="Pfam" id="PF23598">
    <property type="entry name" value="LRR_14"/>
    <property type="match status" value="1"/>
</dbReference>
<feature type="domain" description="Leucine-rich repeat-containing N-terminal plant-type" evidence="14">
    <location>
        <begin position="35"/>
        <end position="68"/>
    </location>
</feature>
<evidence type="ECO:0000256" key="1">
    <source>
        <dbReference type="ARBA" id="ARBA00004251"/>
    </source>
</evidence>
<protein>
    <recommendedName>
        <fullName evidence="18">Leucine-rich repeat-containing N-terminal plant-type domain-containing protein</fullName>
    </recommendedName>
</protein>
<keyword evidence="17" id="KW-1185">Reference proteome</keyword>
<dbReference type="SUPFAM" id="SSF52058">
    <property type="entry name" value="L domain-like"/>
    <property type="match status" value="2"/>
</dbReference>
<keyword evidence="6 13" id="KW-0732">Signal</keyword>
<dbReference type="Gene3D" id="3.80.10.10">
    <property type="entry name" value="Ribonuclease Inhibitor"/>
    <property type="match status" value="3"/>
</dbReference>
<dbReference type="Pfam" id="PF00560">
    <property type="entry name" value="LRR_1"/>
    <property type="match status" value="3"/>
</dbReference>
<keyword evidence="4" id="KW-0433">Leucine-rich repeat</keyword>
<comment type="similarity">
    <text evidence="2">Belongs to the RLP family.</text>
</comment>
<dbReference type="AlphaFoldDB" id="A0AA38YZU7"/>
<dbReference type="InterPro" id="IPR055414">
    <property type="entry name" value="LRR_R13L4/SHOC2-like"/>
</dbReference>
<feature type="signal peptide" evidence="13">
    <location>
        <begin position="1"/>
        <end position="21"/>
    </location>
</feature>
<proteinExistence type="inferred from homology"/>
<evidence type="ECO:0000256" key="11">
    <source>
        <dbReference type="ARBA" id="ARBA00023180"/>
    </source>
</evidence>
<evidence type="ECO:0000256" key="2">
    <source>
        <dbReference type="ARBA" id="ARBA00009592"/>
    </source>
</evidence>
<keyword evidence="9 12" id="KW-0472">Membrane</keyword>
<evidence type="ECO:0000256" key="4">
    <source>
        <dbReference type="ARBA" id="ARBA00022614"/>
    </source>
</evidence>
<reference evidence="16 17" key="1">
    <citation type="journal article" date="2023" name="BMC Biotechnol.">
        <title>Vitis rotundifolia cv Carlos genome sequencing.</title>
        <authorList>
            <person name="Huff M."/>
            <person name="Hulse-Kemp A."/>
            <person name="Scheffler B."/>
            <person name="Youngblood R."/>
            <person name="Simpson S."/>
            <person name="Babiker E."/>
            <person name="Staton M."/>
        </authorList>
    </citation>
    <scope>NUCLEOTIDE SEQUENCE [LARGE SCALE GENOMIC DNA]</scope>
    <source>
        <tissue evidence="16">Leaf</tissue>
    </source>
</reference>
<dbReference type="PANTHER" id="PTHR48063:SF98">
    <property type="entry name" value="LRR RECEPTOR-LIKE SERINE_THREONINE-PROTEIN KINASE FLS2"/>
    <property type="match status" value="1"/>
</dbReference>
<evidence type="ECO:0000256" key="5">
    <source>
        <dbReference type="ARBA" id="ARBA00022692"/>
    </source>
</evidence>
<sequence length="723" mass="80956">MAISKAIIVFPLLCFLSSTISILCDPYPLVCNEIEKRALLSFKHALSDPAHSLSSWSAQKDCCRWNGVYYHDITGRVFQLDLLNFGLVDKVSPALLQLEFLNYLDLSNNDFGGSPIPSFLGSMQSLTYLDLSYASFGGLIPPQLENLSNLLYLSLGGVAPLGKLEPRPLYVKNLHWISHLSSLEYLSMYEVDLHREVHLVESMSMLSSLSKLYLGGCELDTMSPLLGYVNFTSLTELHLYGNNLNHEIPNWLFNISTSLLQLFLDYNQLTGQIPEFLGQFKHLEHLSLGYNSFDGPIPSSLGNLSSLVSLFLNKNRLNGTLPSSLGLLSNLETLEIRNNPLADTISEAHFNKLSNLIFLDMSSTSLIFTVKSNWVPPFQLKHLWMSSCQTGPNFPTWLQSQTSLQDLDISNSGIVDLAPTCFWKWASHIEVQIDLSDNQISGDLSGVLLNNPYIDLSSNCFMGELPRLSPNVIVLNMANNSFSGPISHFLCQQLNGRSELEALDLSNNDLYGELPLCWKSWQSLTHVNLGNNNFSGKIPDSVGSLFSLKALHLQNNGLSGSTPSSFRDCTSLGLLDLSGEIPQSLADLTFLNRLNLSYNQFRGRIPLSTQLQSFDAFSYIGNAQLCGAPLTKNCTEDDESQGMDTIDENEEGSEMRWFYISMGLGFIVGFWGVCGALLFKENWRNAYFQFLYDIRDRVYVAIAIRLNWFHDNLRRLLVSETHH</sequence>
<dbReference type="Pfam" id="PF08263">
    <property type="entry name" value="LRRNT_2"/>
    <property type="match status" value="1"/>
</dbReference>
<keyword evidence="11" id="KW-0325">Glycoprotein</keyword>
<keyword evidence="7" id="KW-0677">Repeat</keyword>
<dbReference type="FunFam" id="3.80.10.10:FF:000095">
    <property type="entry name" value="LRR receptor-like serine/threonine-protein kinase GSO1"/>
    <property type="match status" value="1"/>
</dbReference>
<dbReference type="EMBL" id="JARBHA010000016">
    <property type="protein sequence ID" value="KAJ9679439.1"/>
    <property type="molecule type" value="Genomic_DNA"/>
</dbReference>
<evidence type="ECO:0000259" key="14">
    <source>
        <dbReference type="Pfam" id="PF08263"/>
    </source>
</evidence>
<comment type="caution">
    <text evidence="16">The sequence shown here is derived from an EMBL/GenBank/DDBJ whole genome shotgun (WGS) entry which is preliminary data.</text>
</comment>
<evidence type="ECO:0000256" key="7">
    <source>
        <dbReference type="ARBA" id="ARBA00022737"/>
    </source>
</evidence>
<dbReference type="InterPro" id="IPR032675">
    <property type="entry name" value="LRR_dom_sf"/>
</dbReference>
<dbReference type="Proteomes" id="UP001168098">
    <property type="component" value="Unassembled WGS sequence"/>
</dbReference>
<dbReference type="FunFam" id="3.80.10.10:FF:000383">
    <property type="entry name" value="Leucine-rich repeat receptor protein kinase EMS1"/>
    <property type="match status" value="1"/>
</dbReference>
<dbReference type="SMART" id="SM00369">
    <property type="entry name" value="LRR_TYP"/>
    <property type="match status" value="5"/>
</dbReference>
<evidence type="ECO:0008006" key="18">
    <source>
        <dbReference type="Google" id="ProtNLM"/>
    </source>
</evidence>
<evidence type="ECO:0000256" key="3">
    <source>
        <dbReference type="ARBA" id="ARBA00022475"/>
    </source>
</evidence>
<evidence type="ECO:0000259" key="15">
    <source>
        <dbReference type="Pfam" id="PF23598"/>
    </source>
</evidence>
<evidence type="ECO:0000256" key="8">
    <source>
        <dbReference type="ARBA" id="ARBA00022989"/>
    </source>
</evidence>
<evidence type="ECO:0000256" key="6">
    <source>
        <dbReference type="ARBA" id="ARBA00022729"/>
    </source>
</evidence>
<keyword evidence="8 12" id="KW-1133">Transmembrane helix</keyword>
<comment type="subcellular location">
    <subcellularLocation>
        <location evidence="1">Cell membrane</location>
        <topology evidence="1">Single-pass type I membrane protein</topology>
    </subcellularLocation>
</comment>
<keyword evidence="3" id="KW-1003">Cell membrane</keyword>
<dbReference type="InterPro" id="IPR013210">
    <property type="entry name" value="LRR_N_plant-typ"/>
</dbReference>
<accession>A0AA38YZU7</accession>
<dbReference type="InterPro" id="IPR003591">
    <property type="entry name" value="Leu-rich_rpt_typical-subtyp"/>
</dbReference>
<organism evidence="16 17">
    <name type="scientific">Vitis rotundifolia</name>
    <name type="common">Muscadine grape</name>
    <dbReference type="NCBI Taxonomy" id="103349"/>
    <lineage>
        <taxon>Eukaryota</taxon>
        <taxon>Viridiplantae</taxon>
        <taxon>Streptophyta</taxon>
        <taxon>Embryophyta</taxon>
        <taxon>Tracheophyta</taxon>
        <taxon>Spermatophyta</taxon>
        <taxon>Magnoliopsida</taxon>
        <taxon>eudicotyledons</taxon>
        <taxon>Gunneridae</taxon>
        <taxon>Pentapetalae</taxon>
        <taxon>rosids</taxon>
        <taxon>Vitales</taxon>
        <taxon>Vitaceae</taxon>
        <taxon>Viteae</taxon>
        <taxon>Vitis</taxon>
    </lineage>
</organism>
<name>A0AA38YZU7_VITRO</name>
<evidence type="ECO:0000256" key="12">
    <source>
        <dbReference type="SAM" id="Phobius"/>
    </source>
</evidence>
<evidence type="ECO:0000256" key="9">
    <source>
        <dbReference type="ARBA" id="ARBA00023136"/>
    </source>
</evidence>
<feature type="domain" description="Disease resistance R13L4/SHOC-2-like LRR" evidence="15">
    <location>
        <begin position="70"/>
        <end position="289"/>
    </location>
</feature>
<dbReference type="GO" id="GO:0005886">
    <property type="term" value="C:plasma membrane"/>
    <property type="evidence" value="ECO:0007669"/>
    <property type="project" value="UniProtKB-SubCell"/>
</dbReference>